<dbReference type="InterPro" id="IPR036259">
    <property type="entry name" value="MFS_trans_sf"/>
</dbReference>
<evidence type="ECO:0000256" key="1">
    <source>
        <dbReference type="SAM" id="Phobius"/>
    </source>
</evidence>
<feature type="transmembrane region" description="Helical" evidence="1">
    <location>
        <begin position="338"/>
        <end position="361"/>
    </location>
</feature>
<organism evidence="2 3">
    <name type="scientific">Nakamurella flavida</name>
    <dbReference type="NCBI Taxonomy" id="363630"/>
    <lineage>
        <taxon>Bacteria</taxon>
        <taxon>Bacillati</taxon>
        <taxon>Actinomycetota</taxon>
        <taxon>Actinomycetes</taxon>
        <taxon>Nakamurellales</taxon>
        <taxon>Nakamurellaceae</taxon>
        <taxon>Nakamurella</taxon>
    </lineage>
</organism>
<dbReference type="Pfam" id="PF07690">
    <property type="entry name" value="MFS_1"/>
    <property type="match status" value="1"/>
</dbReference>
<accession>A0A939C034</accession>
<dbReference type="Gene3D" id="1.20.1250.20">
    <property type="entry name" value="MFS general substrate transporter like domains"/>
    <property type="match status" value="2"/>
</dbReference>
<sequence length="417" mass="42417">MFATYGKVLRLPGAFRFSAAGMLARLQIAMNGIGLVVLVSLTRDSYALAGGIAALYALSNAAVGPQISRLIDARGQRRIVRLQLAVNVPAVVGLILVIQLSTLTWPAFPLAVVAGATQPIIGSLVRARWSTKLRGTDELRTAFAWESLVDEAIFIVGPPLATVLALSLFPSAALVTASVATVIGTWWLLSQRSTEPVPSGRTGGLRGRSALLLPGVGGLALVFVFLGGIFGSMEVVTVAFTAEAGQPGAAGLALALYAVGSLITGLIFGAARIAMPIARQFLLWTILLAVVTAPMPFLPSVVLVGAGLFLAGSACSPALILGMSLVDRIVPPERLTEAISWTGSGLAVGIALSSPLAGVLVDADGSAGIGYVVTAGCAVAAALTALALHRTLTRAVRGGDEVVLATSGGPAADRSAG</sequence>
<protein>
    <submittedName>
        <fullName evidence="2">MFS transporter</fullName>
    </submittedName>
</protein>
<feature type="transmembrane region" description="Helical" evidence="1">
    <location>
        <begin position="210"/>
        <end position="230"/>
    </location>
</feature>
<dbReference type="AlphaFoldDB" id="A0A939C034"/>
<dbReference type="PANTHER" id="PTHR23542:SF1">
    <property type="entry name" value="MAJOR FACILITATOR SUPERFAMILY (MFS) PROFILE DOMAIN-CONTAINING PROTEIN"/>
    <property type="match status" value="1"/>
</dbReference>
<keyword evidence="3" id="KW-1185">Reference proteome</keyword>
<feature type="transmembrane region" description="Helical" evidence="1">
    <location>
        <begin position="20"/>
        <end position="39"/>
    </location>
</feature>
<dbReference type="InterPro" id="IPR011701">
    <property type="entry name" value="MFS"/>
</dbReference>
<keyword evidence="1" id="KW-1133">Transmembrane helix</keyword>
<feature type="transmembrane region" description="Helical" evidence="1">
    <location>
        <begin position="172"/>
        <end position="189"/>
    </location>
</feature>
<dbReference type="SUPFAM" id="SSF103473">
    <property type="entry name" value="MFS general substrate transporter"/>
    <property type="match status" value="1"/>
</dbReference>
<feature type="transmembrane region" description="Helical" evidence="1">
    <location>
        <begin position="367"/>
        <end position="388"/>
    </location>
</feature>
<dbReference type="Proteomes" id="UP000663801">
    <property type="component" value="Unassembled WGS sequence"/>
</dbReference>
<feature type="transmembrane region" description="Helical" evidence="1">
    <location>
        <begin position="45"/>
        <end position="63"/>
    </location>
</feature>
<reference evidence="2" key="1">
    <citation type="submission" date="2021-01" db="EMBL/GenBank/DDBJ databases">
        <title>KCTC 19127 draft genome.</title>
        <authorList>
            <person name="An D."/>
        </authorList>
    </citation>
    <scope>NUCLEOTIDE SEQUENCE</scope>
    <source>
        <strain evidence="2">KCTC 19127</strain>
    </source>
</reference>
<dbReference type="GO" id="GO:0022857">
    <property type="term" value="F:transmembrane transporter activity"/>
    <property type="evidence" value="ECO:0007669"/>
    <property type="project" value="InterPro"/>
</dbReference>
<evidence type="ECO:0000313" key="2">
    <source>
        <dbReference type="EMBL" id="MBM9476308.1"/>
    </source>
</evidence>
<gene>
    <name evidence="2" type="ORF">JL107_07635</name>
</gene>
<evidence type="ECO:0000313" key="3">
    <source>
        <dbReference type="Proteomes" id="UP000663801"/>
    </source>
</evidence>
<name>A0A939C034_9ACTN</name>
<feature type="transmembrane region" description="Helical" evidence="1">
    <location>
        <begin position="84"/>
        <end position="101"/>
    </location>
</feature>
<feature type="transmembrane region" description="Helical" evidence="1">
    <location>
        <begin position="281"/>
        <end position="298"/>
    </location>
</feature>
<keyword evidence="1" id="KW-0472">Membrane</keyword>
<keyword evidence="1" id="KW-0812">Transmembrane</keyword>
<proteinExistence type="predicted"/>
<feature type="transmembrane region" description="Helical" evidence="1">
    <location>
        <begin position="250"/>
        <end position="269"/>
    </location>
</feature>
<dbReference type="EMBL" id="JAERWL010000006">
    <property type="protein sequence ID" value="MBM9476308.1"/>
    <property type="molecule type" value="Genomic_DNA"/>
</dbReference>
<dbReference type="PANTHER" id="PTHR23542">
    <property type="match status" value="1"/>
</dbReference>
<feature type="transmembrane region" description="Helical" evidence="1">
    <location>
        <begin position="304"/>
        <end position="326"/>
    </location>
</feature>
<comment type="caution">
    <text evidence="2">The sequence shown here is derived from an EMBL/GenBank/DDBJ whole genome shotgun (WGS) entry which is preliminary data.</text>
</comment>
<dbReference type="RefSeq" id="WP_205256383.1">
    <property type="nucleotide sequence ID" value="NZ_BAAAPV010000001.1"/>
</dbReference>